<evidence type="ECO:0000259" key="8">
    <source>
        <dbReference type="PROSITE" id="PS50850"/>
    </source>
</evidence>
<dbReference type="EMBL" id="JBEWLZ010000005">
    <property type="protein sequence ID" value="MET1490407.1"/>
    <property type="molecule type" value="Genomic_DNA"/>
</dbReference>
<keyword evidence="10" id="KW-1185">Reference proteome</keyword>
<dbReference type="InterPro" id="IPR036259">
    <property type="entry name" value="MFS_trans_sf"/>
</dbReference>
<evidence type="ECO:0000256" key="7">
    <source>
        <dbReference type="SAM" id="Phobius"/>
    </source>
</evidence>
<feature type="transmembrane region" description="Helical" evidence="7">
    <location>
        <begin position="300"/>
        <end position="317"/>
    </location>
</feature>
<dbReference type="Gene3D" id="1.20.1720.10">
    <property type="entry name" value="Multidrug resistance protein D"/>
    <property type="match status" value="1"/>
</dbReference>
<feature type="transmembrane region" description="Helical" evidence="7">
    <location>
        <begin position="263"/>
        <end position="288"/>
    </location>
</feature>
<feature type="transmembrane region" description="Helical" evidence="7">
    <location>
        <begin position="134"/>
        <end position="156"/>
    </location>
</feature>
<evidence type="ECO:0000256" key="2">
    <source>
        <dbReference type="ARBA" id="ARBA00022448"/>
    </source>
</evidence>
<dbReference type="Gene3D" id="1.20.1250.20">
    <property type="entry name" value="MFS general substrate transporter like domains"/>
    <property type="match status" value="1"/>
</dbReference>
<dbReference type="InterPro" id="IPR020846">
    <property type="entry name" value="MFS_dom"/>
</dbReference>
<evidence type="ECO:0000256" key="3">
    <source>
        <dbReference type="ARBA" id="ARBA00022475"/>
    </source>
</evidence>
<name>A0ABV2CRK4_9RHOO</name>
<reference evidence="9 10" key="1">
    <citation type="submission" date="2024-07" db="EMBL/GenBank/DDBJ databases">
        <title>Uliginosibacterium paludis KCTC:42655.</title>
        <authorList>
            <person name="Kim M.K."/>
        </authorList>
    </citation>
    <scope>NUCLEOTIDE SEQUENCE [LARGE SCALE GENOMIC DNA]</scope>
    <source>
        <strain evidence="9 10">KCTC 42655</strain>
    </source>
</reference>
<dbReference type="Pfam" id="PF07690">
    <property type="entry name" value="MFS_1"/>
    <property type="match status" value="2"/>
</dbReference>
<evidence type="ECO:0000256" key="4">
    <source>
        <dbReference type="ARBA" id="ARBA00022692"/>
    </source>
</evidence>
<organism evidence="9 10">
    <name type="scientific">Uliginosibacterium paludis</name>
    <dbReference type="NCBI Taxonomy" id="1615952"/>
    <lineage>
        <taxon>Bacteria</taxon>
        <taxon>Pseudomonadati</taxon>
        <taxon>Pseudomonadota</taxon>
        <taxon>Betaproteobacteria</taxon>
        <taxon>Rhodocyclales</taxon>
        <taxon>Zoogloeaceae</taxon>
        <taxon>Uliginosibacterium</taxon>
    </lineage>
</organism>
<feature type="transmembrane region" description="Helical" evidence="7">
    <location>
        <begin position="101"/>
        <end position="122"/>
    </location>
</feature>
<comment type="caution">
    <text evidence="9">The sequence shown here is derived from an EMBL/GenBank/DDBJ whole genome shotgun (WGS) entry which is preliminary data.</text>
</comment>
<feature type="transmembrane region" description="Helical" evidence="7">
    <location>
        <begin position="400"/>
        <end position="418"/>
    </location>
</feature>
<feature type="transmembrane region" description="Helical" evidence="7">
    <location>
        <begin position="75"/>
        <end position="95"/>
    </location>
</feature>
<evidence type="ECO:0000256" key="1">
    <source>
        <dbReference type="ARBA" id="ARBA00004651"/>
    </source>
</evidence>
<keyword evidence="2" id="KW-0813">Transport</keyword>
<keyword evidence="4 7" id="KW-0812">Transmembrane</keyword>
<evidence type="ECO:0000313" key="9">
    <source>
        <dbReference type="EMBL" id="MET1490407.1"/>
    </source>
</evidence>
<keyword evidence="3" id="KW-1003">Cell membrane</keyword>
<feature type="transmembrane region" description="Helical" evidence="7">
    <location>
        <begin position="329"/>
        <end position="348"/>
    </location>
</feature>
<dbReference type="PROSITE" id="PS50850">
    <property type="entry name" value="MFS"/>
    <property type="match status" value="1"/>
</dbReference>
<dbReference type="SUPFAM" id="SSF103473">
    <property type="entry name" value="MFS general substrate transporter"/>
    <property type="match status" value="1"/>
</dbReference>
<dbReference type="RefSeq" id="WP_345929057.1">
    <property type="nucleotide sequence ID" value="NZ_JBDIVF010000008.1"/>
</dbReference>
<dbReference type="InterPro" id="IPR011701">
    <property type="entry name" value="MFS"/>
</dbReference>
<feature type="transmembrane region" description="Helical" evidence="7">
    <location>
        <begin position="354"/>
        <end position="379"/>
    </location>
</feature>
<feature type="transmembrane region" description="Helical" evidence="7">
    <location>
        <begin position="162"/>
        <end position="180"/>
    </location>
</feature>
<proteinExistence type="predicted"/>
<feature type="transmembrane region" description="Helical" evidence="7">
    <location>
        <begin position="430"/>
        <end position="449"/>
    </location>
</feature>
<dbReference type="PANTHER" id="PTHR42718">
    <property type="entry name" value="MAJOR FACILITATOR SUPERFAMILY MULTIDRUG TRANSPORTER MFSC"/>
    <property type="match status" value="1"/>
</dbReference>
<keyword evidence="5 7" id="KW-1133">Transmembrane helix</keyword>
<sequence length="466" mass="49498">MPRIPRRILLPLIIACALFMENMDSTVIATSLPAIARDLNEDPIALKLALTSYLLSLAVFIPVSGWMADRFGARTVFRSAICVFMGGSILCALSGTLEGFVLARFIQGMGGAMMVPVGRLVVLRSTSKDDLVRALSWLTIPALVGPVIGPPLGGFISTWFHWRWIFFINIPISIIGLVLAGRHVENIREPVVPPLDWSGFLLSAFGLSFLMLGLATAGRHLVSLPVSLAGIVLGTAMMVGYVRSAGRKAHPVLDLGLLRITTFRVGVFGGFLFRIGIGAIPFLLPLFLQLGFGLNPFESGMLTCASAAGAMFMKTLAARILQRFGFRRVLIGNAVCAALSLALIAGFTRHTPHLLITATLLLGGCFRSLQFTSLNALSYADIEKPLMSRATSLASVIQQLAAGTGVTVGAFALQASGWLQGHGTVMAADFPPAFLCVALVSACSLLWLVQLGQQAGATISGHRPAG</sequence>
<keyword evidence="6 7" id="KW-0472">Membrane</keyword>
<accession>A0ABV2CRK4</accession>
<feature type="domain" description="Major facilitator superfamily (MFS) profile" evidence="8">
    <location>
        <begin position="10"/>
        <end position="456"/>
    </location>
</feature>
<protein>
    <submittedName>
        <fullName evidence="9">MFS transporter</fullName>
    </submittedName>
</protein>
<dbReference type="PRINTS" id="PR01036">
    <property type="entry name" value="TCRTETB"/>
</dbReference>
<comment type="subcellular location">
    <subcellularLocation>
        <location evidence="1">Cell membrane</location>
        <topology evidence="1">Multi-pass membrane protein</topology>
    </subcellularLocation>
</comment>
<evidence type="ECO:0000256" key="6">
    <source>
        <dbReference type="ARBA" id="ARBA00023136"/>
    </source>
</evidence>
<feature type="transmembrane region" description="Helical" evidence="7">
    <location>
        <begin position="200"/>
        <end position="218"/>
    </location>
</feature>
<feature type="transmembrane region" description="Helical" evidence="7">
    <location>
        <begin position="224"/>
        <end position="242"/>
    </location>
</feature>
<evidence type="ECO:0000313" key="10">
    <source>
        <dbReference type="Proteomes" id="UP001548590"/>
    </source>
</evidence>
<dbReference type="PANTHER" id="PTHR42718:SF46">
    <property type="entry name" value="BLR6921 PROTEIN"/>
    <property type="match status" value="1"/>
</dbReference>
<dbReference type="Proteomes" id="UP001548590">
    <property type="component" value="Unassembled WGS sequence"/>
</dbReference>
<evidence type="ECO:0000256" key="5">
    <source>
        <dbReference type="ARBA" id="ARBA00022989"/>
    </source>
</evidence>
<feature type="transmembrane region" description="Helical" evidence="7">
    <location>
        <begin position="45"/>
        <end position="63"/>
    </location>
</feature>
<gene>
    <name evidence="9" type="ORF">ABVT11_11280</name>
</gene>